<evidence type="ECO:0000313" key="3">
    <source>
        <dbReference type="Proteomes" id="UP000034098"/>
    </source>
</evidence>
<feature type="region of interest" description="Disordered" evidence="1">
    <location>
        <begin position="1"/>
        <end position="20"/>
    </location>
</feature>
<evidence type="ECO:0000256" key="1">
    <source>
        <dbReference type="SAM" id="MobiDB-lite"/>
    </source>
</evidence>
<comment type="caution">
    <text evidence="2">The sequence shown here is derived from an EMBL/GenBank/DDBJ whole genome shotgun (WGS) entry which is preliminary data.</text>
</comment>
<organism evidence="2 3">
    <name type="scientific">Microbacterium trichothecenolyticum</name>
    <name type="common">Aureobacterium trichothecenolyticum</name>
    <dbReference type="NCBI Taxonomy" id="69370"/>
    <lineage>
        <taxon>Bacteria</taxon>
        <taxon>Bacillati</taxon>
        <taxon>Actinomycetota</taxon>
        <taxon>Actinomycetes</taxon>
        <taxon>Micrococcales</taxon>
        <taxon>Microbacteriaceae</taxon>
        <taxon>Microbacterium</taxon>
    </lineage>
</organism>
<evidence type="ECO:0000313" key="2">
    <source>
        <dbReference type="EMBL" id="KJL41962.1"/>
    </source>
</evidence>
<dbReference type="EMBL" id="JYJA01000036">
    <property type="protein sequence ID" value="KJL41962.1"/>
    <property type="molecule type" value="Genomic_DNA"/>
</dbReference>
<accession>A0A0M2HCQ0</accession>
<reference evidence="2 3" key="1">
    <citation type="submission" date="2015-02" db="EMBL/GenBank/DDBJ databases">
        <title>Draft genome sequences of ten Microbacterium spp. with emphasis on heavy metal contaminated environments.</title>
        <authorList>
            <person name="Corretto E."/>
        </authorList>
    </citation>
    <scope>NUCLEOTIDE SEQUENCE [LARGE SCALE GENOMIC DNA]</scope>
    <source>
        <strain evidence="2 3">DSM 8608</strain>
    </source>
</reference>
<keyword evidence="3" id="KW-1185">Reference proteome</keyword>
<sequence length="125" mass="13079">MPRAAASVLPWPSKSARISHSPPARYCAVNPFQKAARNSRNRFPRALSLQWGIAPEPRSGTPAVGPELAATGGAGILASAPRSTPASCAGVTQRLEGREPLLARIVQLGPRLLGGRVLTIQLRAG</sequence>
<name>A0A0M2HCQ0_MICTR</name>
<dbReference type="Proteomes" id="UP000034098">
    <property type="component" value="Unassembled WGS sequence"/>
</dbReference>
<proteinExistence type="predicted"/>
<protein>
    <submittedName>
        <fullName evidence="2">Uncharacterized protein</fullName>
    </submittedName>
</protein>
<gene>
    <name evidence="2" type="ORF">RS82_02579</name>
</gene>
<dbReference type="AlphaFoldDB" id="A0A0M2HCQ0"/>
<dbReference type="PATRIC" id="fig|69370.6.peg.2623"/>